<evidence type="ECO:0000256" key="1">
    <source>
        <dbReference type="SAM" id="MobiDB-lite"/>
    </source>
</evidence>
<proteinExistence type="predicted"/>
<feature type="region of interest" description="Disordered" evidence="1">
    <location>
        <begin position="1"/>
        <end position="29"/>
    </location>
</feature>
<comment type="caution">
    <text evidence="2">The sequence shown here is derived from an EMBL/GenBank/DDBJ whole genome shotgun (WGS) entry which is preliminary data.</text>
</comment>
<keyword evidence="3" id="KW-1185">Reference proteome</keyword>
<sequence>MTTMTQQTRPDPDSSRPAAPAAHRDDELDGVVTRHGLAGETLGESLLRVHTAETGALADEFLALHLAPQVAQALVPVAVDWRGRQYARLTVAPVESARTAARDVVVRVDPAHQQARALVEFSEFVELLTHPGRLEELQRLADDVDRRAAFSRIGLERLDEHRCLALPWPVFAGGQDSPDLLAEAYTSTYLSYFGAMAAQMRRAPEGAMVVGRRLTESGPVLVFDTDQDPEFTGPAGVPHARLHRTGDQAGPTAAAYRDDELDGAISQAGVAGAEYNHGLLHVVDAGSGPEVDRLLRAAFPDDAETVVPIALDWRGRVLARRLGHGVVDAFDPSSLQREELLSLDLLLAALEGTAEDGGARVATLLGEGDKAALCARLRLHRLPATVALASPVPAHLTGVDEPMRRRVVPWDEYWDLSVRLHRTAAELDPALRVQGYLFTPDGELKVQAVPRTEAPFVPAPDEDQTAGVAPRADARRHQPVADTGVHVTQRVHNPASGRDVLTGNLLTWFEIAGTQYNHGLFRFLSAPEAEQAASLLREFFGIDDVNTVPLIMDWRGRVFVQEAVDHTPMLVGYDPATASRTEIADLASVLPVLLLTDEPLRMFDDATRRRAFDAVGITALDPGQCLAPTLSPLLGGPLDATNVTLDAVESHWAFHGHLYAQVRRQPAGARVTAVDMDDSGFPTLRFATD</sequence>
<gene>
    <name evidence="2" type="ORF">HDA30_000002</name>
</gene>
<name>A0A7W7DXG4_9MICC</name>
<reference evidence="2 3" key="1">
    <citation type="submission" date="2020-08" db="EMBL/GenBank/DDBJ databases">
        <title>Sequencing the genomes of 1000 actinobacteria strains.</title>
        <authorList>
            <person name="Klenk H.-P."/>
        </authorList>
    </citation>
    <scope>NUCLEOTIDE SEQUENCE [LARGE SCALE GENOMIC DNA]</scope>
    <source>
        <strain evidence="2 3">DSM 23974</strain>
    </source>
</reference>
<dbReference type="EMBL" id="JACHNA010000001">
    <property type="protein sequence ID" value="MBB4734494.1"/>
    <property type="molecule type" value="Genomic_DNA"/>
</dbReference>
<accession>A0A7W7DXG4</accession>
<evidence type="ECO:0000313" key="2">
    <source>
        <dbReference type="EMBL" id="MBB4734494.1"/>
    </source>
</evidence>
<dbReference type="RefSeq" id="WP_184240704.1">
    <property type="nucleotide sequence ID" value="NZ_JACHNA010000001.1"/>
</dbReference>
<protein>
    <submittedName>
        <fullName evidence="2">Uncharacterized protein</fullName>
    </submittedName>
</protein>
<organism evidence="2 3">
    <name type="scientific">Micrococcus cohnii</name>
    <dbReference type="NCBI Taxonomy" id="993416"/>
    <lineage>
        <taxon>Bacteria</taxon>
        <taxon>Bacillati</taxon>
        <taxon>Actinomycetota</taxon>
        <taxon>Actinomycetes</taxon>
        <taxon>Micrococcales</taxon>
        <taxon>Micrococcaceae</taxon>
        <taxon>Micrococcus</taxon>
    </lineage>
</organism>
<dbReference type="AlphaFoldDB" id="A0A7W7DXG4"/>
<dbReference type="Proteomes" id="UP000540191">
    <property type="component" value="Unassembled WGS sequence"/>
</dbReference>
<evidence type="ECO:0000313" key="3">
    <source>
        <dbReference type="Proteomes" id="UP000540191"/>
    </source>
</evidence>